<comment type="caution">
    <text evidence="8">The sequence shown here is derived from an EMBL/GenBank/DDBJ whole genome shotgun (WGS) entry which is preliminary data.</text>
</comment>
<dbReference type="InterPro" id="IPR000792">
    <property type="entry name" value="Tscrpt_reg_LuxR_C"/>
</dbReference>
<dbReference type="Pfam" id="PF00072">
    <property type="entry name" value="Response_reg"/>
    <property type="match status" value="1"/>
</dbReference>
<keyword evidence="9" id="KW-1185">Reference proteome</keyword>
<evidence type="ECO:0000313" key="8">
    <source>
        <dbReference type="EMBL" id="GIG41586.1"/>
    </source>
</evidence>
<evidence type="ECO:0000256" key="5">
    <source>
        <dbReference type="PROSITE-ProRule" id="PRU00169"/>
    </source>
</evidence>
<evidence type="ECO:0000256" key="1">
    <source>
        <dbReference type="ARBA" id="ARBA00022553"/>
    </source>
</evidence>
<dbReference type="InterPro" id="IPR011006">
    <property type="entry name" value="CheY-like_superfamily"/>
</dbReference>
<evidence type="ECO:0000256" key="4">
    <source>
        <dbReference type="ARBA" id="ARBA00023163"/>
    </source>
</evidence>
<dbReference type="Gene3D" id="3.40.50.2300">
    <property type="match status" value="1"/>
</dbReference>
<dbReference type="InterPro" id="IPR001789">
    <property type="entry name" value="Sig_transdc_resp-reg_receiver"/>
</dbReference>
<feature type="domain" description="Response regulatory" evidence="7">
    <location>
        <begin position="1"/>
        <end position="107"/>
    </location>
</feature>
<feature type="modified residue" description="4-aspartylphosphate" evidence="5">
    <location>
        <position position="43"/>
    </location>
</feature>
<accession>A0ABQ4DRL8</accession>
<evidence type="ECO:0000256" key="3">
    <source>
        <dbReference type="ARBA" id="ARBA00023125"/>
    </source>
</evidence>
<dbReference type="CDD" id="cd17535">
    <property type="entry name" value="REC_NarL-like"/>
    <property type="match status" value="1"/>
</dbReference>
<evidence type="ECO:0000256" key="2">
    <source>
        <dbReference type="ARBA" id="ARBA00023015"/>
    </source>
</evidence>
<proteinExistence type="predicted"/>
<keyword evidence="4" id="KW-0804">Transcription</keyword>
<dbReference type="PROSITE" id="PS50043">
    <property type="entry name" value="HTH_LUXR_2"/>
    <property type="match status" value="1"/>
</dbReference>
<dbReference type="PANTHER" id="PTHR43214:SF24">
    <property type="entry name" value="TRANSCRIPTIONAL REGULATORY PROTEIN NARL-RELATED"/>
    <property type="match status" value="1"/>
</dbReference>
<dbReference type="InterPro" id="IPR039420">
    <property type="entry name" value="WalR-like"/>
</dbReference>
<evidence type="ECO:0000259" key="6">
    <source>
        <dbReference type="PROSITE" id="PS50043"/>
    </source>
</evidence>
<dbReference type="PROSITE" id="PS50110">
    <property type="entry name" value="RESPONSE_REGULATORY"/>
    <property type="match status" value="1"/>
</dbReference>
<evidence type="ECO:0000259" key="7">
    <source>
        <dbReference type="PROSITE" id="PS50110"/>
    </source>
</evidence>
<evidence type="ECO:0000313" key="9">
    <source>
        <dbReference type="Proteomes" id="UP000614741"/>
    </source>
</evidence>
<dbReference type="PANTHER" id="PTHR43214">
    <property type="entry name" value="TWO-COMPONENT RESPONSE REGULATOR"/>
    <property type="match status" value="1"/>
</dbReference>
<gene>
    <name evidence="8" type="ORF">Cph01nite_33480</name>
</gene>
<protein>
    <submittedName>
        <fullName evidence="8">DNA-binding response regulator</fullName>
    </submittedName>
</protein>
<keyword evidence="1 5" id="KW-0597">Phosphoprotein</keyword>
<keyword evidence="3 8" id="KW-0238">DNA-binding</keyword>
<dbReference type="PRINTS" id="PR00038">
    <property type="entry name" value="HTHLUXR"/>
</dbReference>
<dbReference type="GO" id="GO:0003677">
    <property type="term" value="F:DNA binding"/>
    <property type="evidence" value="ECO:0007669"/>
    <property type="project" value="UniProtKB-KW"/>
</dbReference>
<dbReference type="Proteomes" id="UP000614741">
    <property type="component" value="Unassembled WGS sequence"/>
</dbReference>
<dbReference type="CDD" id="cd06170">
    <property type="entry name" value="LuxR_C_like"/>
    <property type="match status" value="1"/>
</dbReference>
<organism evidence="8 9">
    <name type="scientific">Cellulomonas phragmiteti</name>
    <dbReference type="NCBI Taxonomy" id="478780"/>
    <lineage>
        <taxon>Bacteria</taxon>
        <taxon>Bacillati</taxon>
        <taxon>Actinomycetota</taxon>
        <taxon>Actinomycetes</taxon>
        <taxon>Micrococcales</taxon>
        <taxon>Cellulomonadaceae</taxon>
        <taxon>Cellulomonas</taxon>
    </lineage>
</organism>
<dbReference type="SMART" id="SM00448">
    <property type="entry name" value="REC"/>
    <property type="match status" value="1"/>
</dbReference>
<dbReference type="InterPro" id="IPR058245">
    <property type="entry name" value="NreC/VraR/RcsB-like_REC"/>
</dbReference>
<dbReference type="SUPFAM" id="SSF46894">
    <property type="entry name" value="C-terminal effector domain of the bipartite response regulators"/>
    <property type="match status" value="1"/>
</dbReference>
<keyword evidence="2" id="KW-0805">Transcription regulation</keyword>
<name>A0ABQ4DRL8_9CELL</name>
<dbReference type="SMART" id="SM00421">
    <property type="entry name" value="HTH_LUXR"/>
    <property type="match status" value="1"/>
</dbReference>
<sequence length="216" mass="23223">MVRWGWRAYLQPAEDIVVVGEAASRVETVALARERDADVVLMDSRLAGSDGLAAIRELTGRHGPRAAVVVVTTADEHACEAFDAGAVGLLLKDATQDEVVTALRTVARGHGWVTPSVARHVIGELTRRRHRHATEQRAPASTVSSLTAREIEIVRALGQGMSNAEIGSALHLVPGTVKCHLARISAKIGTRDRVQTVVWAYTHGILPLPSPEHADH</sequence>
<reference evidence="8 9" key="1">
    <citation type="submission" date="2021-01" db="EMBL/GenBank/DDBJ databases">
        <title>Whole genome shotgun sequence of Cellulomonas phragmiteti NBRC 110785.</title>
        <authorList>
            <person name="Komaki H."/>
            <person name="Tamura T."/>
        </authorList>
    </citation>
    <scope>NUCLEOTIDE SEQUENCE [LARGE SCALE GENOMIC DNA]</scope>
    <source>
        <strain evidence="8 9">NBRC 110785</strain>
    </source>
</reference>
<dbReference type="PROSITE" id="PS00622">
    <property type="entry name" value="HTH_LUXR_1"/>
    <property type="match status" value="1"/>
</dbReference>
<feature type="domain" description="HTH luxR-type" evidence="6">
    <location>
        <begin position="139"/>
        <end position="204"/>
    </location>
</feature>
<dbReference type="Pfam" id="PF00196">
    <property type="entry name" value="GerE"/>
    <property type="match status" value="1"/>
</dbReference>
<dbReference type="SUPFAM" id="SSF52172">
    <property type="entry name" value="CheY-like"/>
    <property type="match status" value="1"/>
</dbReference>
<dbReference type="EMBL" id="BONP01000030">
    <property type="protein sequence ID" value="GIG41586.1"/>
    <property type="molecule type" value="Genomic_DNA"/>
</dbReference>
<dbReference type="InterPro" id="IPR016032">
    <property type="entry name" value="Sig_transdc_resp-reg_C-effctor"/>
</dbReference>